<dbReference type="OrthoDB" id="5787578at2759"/>
<sequence>MFRVEEKIFEGPKDAQNWAARTLKTEFSPSQRVLNMWQWDQNHFDRMRQKRMAEELSSKVRSKDQKNKKMFPKKGLLPVISSNIESDKSRNELNEGDRKSPILVWTSHVVVEIPDEFLDGKHFYTWNHREYLKIHESPAVPIRVQKGKFDFTTVILPTQNRQLLMLIFYGYDSKLCSMEEMKKYVASNSSLKGPCIIRKRNDNDLSTKKSIYLPNWKVKDFPANRIAQHVVASVNLHSLFVSGGFGDLAVADSVPSASGDPKKVSHLQHYGLLSFRNAPSEKPDKALETQTLLGKTTKSKKNDKKSEKSSIRPLVEPNANEIEMIPYPICVILWDMNRELPAYMGKVTGELTPEEIEEKDEAEKARKQRKKWWFC</sequence>
<dbReference type="InParanoid" id="G0ME51"/>
<name>G0ME51_CAEBE</name>
<dbReference type="HOGENOM" id="CLU_051914_0_0_1"/>
<dbReference type="Proteomes" id="UP000008068">
    <property type="component" value="Unassembled WGS sequence"/>
</dbReference>
<organism evidence="3">
    <name type="scientific">Caenorhabditis brenneri</name>
    <name type="common">Nematode worm</name>
    <dbReference type="NCBI Taxonomy" id="135651"/>
    <lineage>
        <taxon>Eukaryota</taxon>
        <taxon>Metazoa</taxon>
        <taxon>Ecdysozoa</taxon>
        <taxon>Nematoda</taxon>
        <taxon>Chromadorea</taxon>
        <taxon>Rhabditida</taxon>
        <taxon>Rhabditina</taxon>
        <taxon>Rhabditomorpha</taxon>
        <taxon>Rhabditoidea</taxon>
        <taxon>Rhabditidae</taxon>
        <taxon>Peloderinae</taxon>
        <taxon>Caenorhabditis</taxon>
    </lineage>
</organism>
<gene>
    <name evidence="2" type="ORF">CAEBREN_21041</name>
</gene>
<dbReference type="eggNOG" id="ENOG502TGBC">
    <property type="taxonomic scope" value="Eukaryota"/>
</dbReference>
<proteinExistence type="predicted"/>
<dbReference type="FunCoup" id="G0ME51">
    <property type="interactions" value="166"/>
</dbReference>
<reference evidence="3" key="1">
    <citation type="submission" date="2011-07" db="EMBL/GenBank/DDBJ databases">
        <authorList>
            <consortium name="Caenorhabditis brenneri Sequencing and Analysis Consortium"/>
            <person name="Wilson R.K."/>
        </authorList>
    </citation>
    <scope>NUCLEOTIDE SEQUENCE [LARGE SCALE GENOMIC DNA]</scope>
    <source>
        <strain evidence="3">PB2801</strain>
    </source>
</reference>
<dbReference type="OMA" id="SHLQHYG"/>
<protein>
    <submittedName>
        <fullName evidence="2">Uncharacterized protein</fullName>
    </submittedName>
</protein>
<evidence type="ECO:0000256" key="1">
    <source>
        <dbReference type="SAM" id="MobiDB-lite"/>
    </source>
</evidence>
<evidence type="ECO:0000313" key="2">
    <source>
        <dbReference type="EMBL" id="EGT52254.1"/>
    </source>
</evidence>
<dbReference type="AlphaFoldDB" id="G0ME51"/>
<accession>G0ME51</accession>
<dbReference type="EMBL" id="GL379791">
    <property type="protein sequence ID" value="EGT52254.1"/>
    <property type="molecule type" value="Genomic_DNA"/>
</dbReference>
<feature type="region of interest" description="Disordered" evidence="1">
    <location>
        <begin position="277"/>
        <end position="312"/>
    </location>
</feature>
<evidence type="ECO:0000313" key="3">
    <source>
        <dbReference type="Proteomes" id="UP000008068"/>
    </source>
</evidence>
<keyword evidence="3" id="KW-1185">Reference proteome</keyword>